<feature type="transmembrane region" description="Helical" evidence="1">
    <location>
        <begin position="36"/>
        <end position="55"/>
    </location>
</feature>
<dbReference type="AlphaFoldDB" id="A0A0B6X8D5"/>
<dbReference type="EMBL" id="FO818637">
    <property type="protein sequence ID" value="CDM88564.1"/>
    <property type="molecule type" value="Genomic_DNA"/>
</dbReference>
<feature type="transmembrane region" description="Helical" evidence="1">
    <location>
        <begin position="67"/>
        <end position="97"/>
    </location>
</feature>
<dbReference type="KEGG" id="xbv:XBW1_1207"/>
<keyword evidence="1" id="KW-1133">Transmembrane helix</keyword>
<dbReference type="Proteomes" id="UP000032930">
    <property type="component" value="Chromosome"/>
</dbReference>
<evidence type="ECO:0000313" key="3">
    <source>
        <dbReference type="Proteomes" id="UP000032930"/>
    </source>
</evidence>
<reference evidence="2 3" key="1">
    <citation type="submission" date="2014-02" db="EMBL/GenBank/DDBJ databases">
        <authorList>
            <person name="Genoscope - CEA"/>
        </authorList>
    </citation>
    <scope>NUCLEOTIDE SEQUENCE [LARGE SCALE GENOMIC DNA]</scope>
    <source>
        <strain evidence="2 3">CS03</strain>
    </source>
</reference>
<accession>A0A0B6X8D5</accession>
<organism evidence="2 3">
    <name type="scientific">Xenorhabdus bovienii</name>
    <name type="common">Xenorhabdus nematophila subsp. bovienii</name>
    <dbReference type="NCBI Taxonomy" id="40576"/>
    <lineage>
        <taxon>Bacteria</taxon>
        <taxon>Pseudomonadati</taxon>
        <taxon>Pseudomonadota</taxon>
        <taxon>Gammaproteobacteria</taxon>
        <taxon>Enterobacterales</taxon>
        <taxon>Morganellaceae</taxon>
        <taxon>Xenorhabdus</taxon>
    </lineage>
</organism>
<feature type="transmembrane region" description="Helical" evidence="1">
    <location>
        <begin position="194"/>
        <end position="212"/>
    </location>
</feature>
<evidence type="ECO:0000256" key="1">
    <source>
        <dbReference type="SAM" id="Phobius"/>
    </source>
</evidence>
<sequence>MLRINHITKVMSEVKPYAPSMYPSKMARRINKLSKNLLKICLLLLAVLFILIGLYKLTDYFKFTAMAYGIYAIYISGIICALIMMTLPPIFCVNFLLNWEKETLDEFSCEIAHDENNAEKFSDFTEKELLNSIYWIQVKINRITLRLSSFFGEKTAALSILGLSYTAVQSSIGFGELNRIFTGNIFKSDIIDNLIIFGLAILLGLSLGALMLKKVANHLLYLKEVIELAIKIRKDKESDGCNGNNMG</sequence>
<keyword evidence="1" id="KW-0472">Membrane</keyword>
<gene>
    <name evidence="2" type="ORF">XBW1_1207</name>
</gene>
<name>A0A0B6X8D5_XENBV</name>
<dbReference type="RefSeq" id="WP_046336186.1">
    <property type="nucleotide sequence ID" value="NZ_CAWMEF010000001.1"/>
</dbReference>
<evidence type="ECO:0000313" key="2">
    <source>
        <dbReference type="EMBL" id="CDM88564.1"/>
    </source>
</evidence>
<keyword evidence="1" id="KW-0812">Transmembrane</keyword>
<proteinExistence type="predicted"/>
<protein>
    <submittedName>
        <fullName evidence="2">Uncharacterized protein</fullName>
    </submittedName>
</protein>